<evidence type="ECO:0000313" key="17">
    <source>
        <dbReference type="EMBL" id="SUN27980.1"/>
    </source>
</evidence>
<dbReference type="EMBL" id="MAWT01000022">
    <property type="protein sequence ID" value="OCM71561.1"/>
    <property type="molecule type" value="Genomic_DNA"/>
</dbReference>
<feature type="binding site" evidence="14">
    <location>
        <position position="77"/>
    </location>
    <ligand>
        <name>FMN</name>
        <dbReference type="ChEBI" id="CHEBI:58210"/>
    </ligand>
</feature>
<dbReference type="GO" id="GO:0050660">
    <property type="term" value="F:flavin adenine dinucleotide binding"/>
    <property type="evidence" value="ECO:0007669"/>
    <property type="project" value="InterPro"/>
</dbReference>
<dbReference type="PANTHER" id="PTHR45846:SF1">
    <property type="entry name" value="TRNA-DIHYDROURIDINE(47) SYNTHASE [NAD(P)(+)]-LIKE"/>
    <property type="match status" value="1"/>
</dbReference>
<dbReference type="KEGG" id="sage:EN72_09870"/>
<feature type="active site" description="Proton donor" evidence="13">
    <location>
        <position position="108"/>
    </location>
</feature>
<gene>
    <name evidence="17" type="primary">dus</name>
    <name evidence="16" type="ORF">AX245_10165</name>
    <name evidence="17" type="ORF">NCTC9828_00611</name>
</gene>
<evidence type="ECO:0000256" key="10">
    <source>
        <dbReference type="ARBA" id="ARBA00048205"/>
    </source>
</evidence>
<dbReference type="FunFam" id="3.20.20.70:FF:000167">
    <property type="entry name" value="tRNA-dihydrouridine synthase"/>
    <property type="match status" value="1"/>
</dbReference>
<dbReference type="Proteomes" id="UP000255140">
    <property type="component" value="Unassembled WGS sequence"/>
</dbReference>
<organism evidence="16 18">
    <name type="scientific">Streptococcus agalactiae</name>
    <dbReference type="NCBI Taxonomy" id="1311"/>
    <lineage>
        <taxon>Bacteria</taxon>
        <taxon>Bacillati</taxon>
        <taxon>Bacillota</taxon>
        <taxon>Bacilli</taxon>
        <taxon>Lactobacillales</taxon>
        <taxon>Streptococcaceae</taxon>
        <taxon>Streptococcus</taxon>
    </lineage>
</organism>
<evidence type="ECO:0000256" key="13">
    <source>
        <dbReference type="PIRSR" id="PIRSR006621-1"/>
    </source>
</evidence>
<dbReference type="OMA" id="QRPHHDI"/>
<comment type="similarity">
    <text evidence="12">Belongs to the dus family.</text>
</comment>
<protein>
    <recommendedName>
        <fullName evidence="12">tRNA-dihydrouridine synthase</fullName>
        <ecNumber evidence="12">1.3.1.-</ecNumber>
    </recommendedName>
</protein>
<dbReference type="PIRSF" id="PIRSF006621">
    <property type="entry name" value="Dus"/>
    <property type="match status" value="1"/>
</dbReference>
<comment type="cofactor">
    <cofactor evidence="1 12 14">
        <name>FMN</name>
        <dbReference type="ChEBI" id="CHEBI:58210"/>
    </cofactor>
</comment>
<evidence type="ECO:0000256" key="6">
    <source>
        <dbReference type="ARBA" id="ARBA00022694"/>
    </source>
</evidence>
<feature type="binding site" evidence="14">
    <location>
        <begin position="23"/>
        <end position="25"/>
    </location>
    <ligand>
        <name>FMN</name>
        <dbReference type="ChEBI" id="CHEBI:58210"/>
    </ligand>
</feature>
<feature type="domain" description="DUS-like FMN-binding" evidence="15">
    <location>
        <begin position="21"/>
        <end position="318"/>
    </location>
</feature>
<dbReference type="GO" id="GO:0017150">
    <property type="term" value="F:tRNA dihydrouridine synthase activity"/>
    <property type="evidence" value="ECO:0007669"/>
    <property type="project" value="InterPro"/>
</dbReference>
<dbReference type="Gene3D" id="1.10.1200.80">
    <property type="entry name" value="Putative flavin oxidoreducatase, domain 2"/>
    <property type="match status" value="1"/>
</dbReference>
<keyword evidence="5 12" id="KW-0288">FMN</keyword>
<dbReference type="EC" id="1.3.1.-" evidence="12"/>
<evidence type="ECO:0000256" key="1">
    <source>
        <dbReference type="ARBA" id="ARBA00001917"/>
    </source>
</evidence>
<evidence type="ECO:0000256" key="2">
    <source>
        <dbReference type="ARBA" id="ARBA00002790"/>
    </source>
</evidence>
<keyword evidence="7" id="KW-0521">NADP</keyword>
<dbReference type="InterPro" id="IPR004652">
    <property type="entry name" value="DusB-like"/>
</dbReference>
<evidence type="ECO:0000313" key="18">
    <source>
        <dbReference type="Proteomes" id="UP000093122"/>
    </source>
</evidence>
<keyword evidence="14" id="KW-0547">Nucleotide-binding</keyword>
<dbReference type="GO" id="GO:0000049">
    <property type="term" value="F:tRNA binding"/>
    <property type="evidence" value="ECO:0007669"/>
    <property type="project" value="UniProtKB-KW"/>
</dbReference>
<dbReference type="Pfam" id="PF01207">
    <property type="entry name" value="Dus"/>
    <property type="match status" value="1"/>
</dbReference>
<dbReference type="InterPro" id="IPR035587">
    <property type="entry name" value="DUS-like_FMN-bd"/>
</dbReference>
<comment type="caution">
    <text evidence="16">The sequence shown here is derived from an EMBL/GenBank/DDBJ whole genome shotgun (WGS) entry which is preliminary data.</text>
</comment>
<dbReference type="InterPro" id="IPR024036">
    <property type="entry name" value="tRNA-dHydroUridine_Synthase_C"/>
</dbReference>
<sequence>MTQLNSSFMIGKVEIPHRTVLAPMAGITNSAFRTIAKEFGAGLVVMEMISEKGLLYNNEKTLHMLHIDENEHPMSIQLFGGDAEGLKRAADFIQSNTKADIVDINMGCPVNKVVKNEAGAKWLRDPEKIYHIVKEVTSVLDIPLTVKMRTGWSDSSNAVENALAAESAGVSALAMHGRTREQMYTGTCDHETLGKVAKAVTSIPFIANGDIRTVHDAKFMIEEIGADAIMVGRGARSNPYIFTQINHFFETGEILPDLPFEKMLDVAEDHLTRLVNLKGETIAVREFRGLAPHYLRGKSGAAKIRGAVSRAETLAEVQELFAGLR</sequence>
<evidence type="ECO:0000256" key="9">
    <source>
        <dbReference type="ARBA" id="ARBA00023002"/>
    </source>
</evidence>
<name>A0A0E1EJI5_STRAG</name>
<dbReference type="InterPro" id="IPR001269">
    <property type="entry name" value="DUS_fam"/>
</dbReference>
<feature type="binding site" evidence="14">
    <location>
        <begin position="232"/>
        <end position="233"/>
    </location>
    <ligand>
        <name>FMN</name>
        <dbReference type="ChEBI" id="CHEBI:58210"/>
    </ligand>
</feature>
<keyword evidence="3" id="KW-0820">tRNA-binding</keyword>
<evidence type="ECO:0000259" key="15">
    <source>
        <dbReference type="Pfam" id="PF01207"/>
    </source>
</evidence>
<dbReference type="Proteomes" id="UP000093122">
    <property type="component" value="Unassembled WGS sequence"/>
</dbReference>
<dbReference type="NCBIfam" id="TIGR00737">
    <property type="entry name" value="nifR3_yhdG"/>
    <property type="match status" value="1"/>
</dbReference>
<comment type="catalytic activity">
    <reaction evidence="11">
        <text>a 5,6-dihydrouridine in tRNA + NAD(+) = a uridine in tRNA + NADH + H(+)</text>
        <dbReference type="Rhea" id="RHEA:54452"/>
        <dbReference type="Rhea" id="RHEA-COMP:13339"/>
        <dbReference type="Rhea" id="RHEA-COMP:13887"/>
        <dbReference type="ChEBI" id="CHEBI:15378"/>
        <dbReference type="ChEBI" id="CHEBI:57540"/>
        <dbReference type="ChEBI" id="CHEBI:57945"/>
        <dbReference type="ChEBI" id="CHEBI:65315"/>
        <dbReference type="ChEBI" id="CHEBI:74443"/>
    </reaction>
</comment>
<dbReference type="InterPro" id="IPR018517">
    <property type="entry name" value="tRNA_hU_synthase_CS"/>
</dbReference>
<feature type="binding site" evidence="14">
    <location>
        <position position="176"/>
    </location>
    <ligand>
        <name>FMN</name>
        <dbReference type="ChEBI" id="CHEBI:58210"/>
    </ligand>
</feature>
<feature type="binding site" evidence="14">
    <location>
        <position position="147"/>
    </location>
    <ligand>
        <name>FMN</name>
        <dbReference type="ChEBI" id="CHEBI:58210"/>
    </ligand>
</feature>
<dbReference type="PANTHER" id="PTHR45846">
    <property type="entry name" value="TRNA-DIHYDROURIDINE(47) SYNTHASE [NAD(P)(+)]-LIKE"/>
    <property type="match status" value="1"/>
</dbReference>
<dbReference type="InterPro" id="IPR013785">
    <property type="entry name" value="Aldolase_TIM"/>
</dbReference>
<dbReference type="PROSITE" id="PS01136">
    <property type="entry name" value="UPF0034"/>
    <property type="match status" value="1"/>
</dbReference>
<evidence type="ECO:0000313" key="19">
    <source>
        <dbReference type="Proteomes" id="UP000255140"/>
    </source>
</evidence>
<evidence type="ECO:0000256" key="5">
    <source>
        <dbReference type="ARBA" id="ARBA00022643"/>
    </source>
</evidence>
<accession>A0A0E1EJI5</accession>
<dbReference type="EMBL" id="UHEW01000005">
    <property type="protein sequence ID" value="SUN27980.1"/>
    <property type="molecule type" value="Genomic_DNA"/>
</dbReference>
<proteinExistence type="inferred from homology"/>
<evidence type="ECO:0000256" key="11">
    <source>
        <dbReference type="ARBA" id="ARBA00048802"/>
    </source>
</evidence>
<dbReference type="SUPFAM" id="SSF51395">
    <property type="entry name" value="FMN-linked oxidoreductases"/>
    <property type="match status" value="1"/>
</dbReference>
<evidence type="ECO:0000256" key="14">
    <source>
        <dbReference type="PIRSR" id="PIRSR006621-2"/>
    </source>
</evidence>
<dbReference type="CDD" id="cd02801">
    <property type="entry name" value="DUS_like_FMN"/>
    <property type="match status" value="1"/>
</dbReference>
<reference evidence="16 18" key="1">
    <citation type="journal article" date="2016" name="Sci. Rep.">
        <title>Serotype IV Streptococcus agalactiae ST-452 has arisen from large genomic recombination events between CC23 and the hypervirulent CC17 lineages.</title>
        <authorList>
            <person name="Campisi E."/>
            <person name="Rinaudo C.D."/>
            <person name="Donati C."/>
            <person name="Barucco M."/>
            <person name="Torricelli G."/>
            <person name="Edwards M.S."/>
            <person name="Baker C.J."/>
            <person name="Margarit I."/>
            <person name="Rosini R."/>
        </authorList>
    </citation>
    <scope>NUCLEOTIDE SEQUENCE [LARGE SCALE GENOMIC DNA]</scope>
    <source>
        <strain evidence="16 18">CZ-PW-140</strain>
    </source>
</reference>
<keyword evidence="9 12" id="KW-0560">Oxidoreductase</keyword>
<comment type="catalytic activity">
    <reaction evidence="10">
        <text>a 5,6-dihydrouridine in tRNA + NADP(+) = a uridine in tRNA + NADPH + H(+)</text>
        <dbReference type="Rhea" id="RHEA:23624"/>
        <dbReference type="Rhea" id="RHEA-COMP:13339"/>
        <dbReference type="Rhea" id="RHEA-COMP:13887"/>
        <dbReference type="ChEBI" id="CHEBI:15378"/>
        <dbReference type="ChEBI" id="CHEBI:57783"/>
        <dbReference type="ChEBI" id="CHEBI:58349"/>
        <dbReference type="ChEBI" id="CHEBI:65315"/>
        <dbReference type="ChEBI" id="CHEBI:74443"/>
    </reaction>
</comment>
<reference evidence="17 19" key="2">
    <citation type="submission" date="2018-06" db="EMBL/GenBank/DDBJ databases">
        <authorList>
            <consortium name="Pathogen Informatics"/>
            <person name="Doyle S."/>
        </authorList>
    </citation>
    <scope>NUCLEOTIDE SEQUENCE [LARGE SCALE GENOMIC DNA]</scope>
    <source>
        <strain evidence="17 19">NCTC9828</strain>
    </source>
</reference>
<dbReference type="RefSeq" id="WP_000192732.1">
    <property type="nucleotide sequence ID" value="NZ_BCNI01000001.1"/>
</dbReference>
<evidence type="ECO:0000256" key="4">
    <source>
        <dbReference type="ARBA" id="ARBA00022630"/>
    </source>
</evidence>
<keyword evidence="8" id="KW-0694">RNA-binding</keyword>
<dbReference type="Gene3D" id="3.20.20.70">
    <property type="entry name" value="Aldolase class I"/>
    <property type="match status" value="1"/>
</dbReference>
<evidence type="ECO:0000256" key="12">
    <source>
        <dbReference type="PIRNR" id="PIRNR006621"/>
    </source>
</evidence>
<comment type="function">
    <text evidence="2 12">Catalyzes the synthesis of 5,6-dihydrouridine (D), a modified base found in the D-loop of most tRNAs, via the reduction of the C5-C6 double bond in target uridines.</text>
</comment>
<evidence type="ECO:0000256" key="3">
    <source>
        <dbReference type="ARBA" id="ARBA00022555"/>
    </source>
</evidence>
<evidence type="ECO:0000256" key="8">
    <source>
        <dbReference type="ARBA" id="ARBA00022884"/>
    </source>
</evidence>
<evidence type="ECO:0000256" key="7">
    <source>
        <dbReference type="ARBA" id="ARBA00022857"/>
    </source>
</evidence>
<evidence type="ECO:0000313" key="16">
    <source>
        <dbReference type="EMBL" id="OCM71561.1"/>
    </source>
</evidence>
<keyword evidence="4 12" id="KW-0285">Flavoprotein</keyword>
<dbReference type="AlphaFoldDB" id="A0A0E1EJI5"/>
<keyword evidence="6 12" id="KW-0819">tRNA processing</keyword>